<dbReference type="InterPro" id="IPR036412">
    <property type="entry name" value="HAD-like_sf"/>
</dbReference>
<dbReference type="RefSeq" id="WP_025768754.1">
    <property type="nucleotide sequence ID" value="NZ_CP017890.1"/>
</dbReference>
<dbReference type="InterPro" id="IPR006385">
    <property type="entry name" value="HAD_hydro_SerB1"/>
</dbReference>
<dbReference type="GeneID" id="75165547"/>
<dbReference type="InterPro" id="IPR050582">
    <property type="entry name" value="HAD-like_SerB"/>
</dbReference>
<name>A0A1W6V8S7_VIBAL</name>
<dbReference type="PANTHER" id="PTHR43344">
    <property type="entry name" value="PHOSPHOSERINE PHOSPHATASE"/>
    <property type="match status" value="1"/>
</dbReference>
<reference evidence="2 3" key="2">
    <citation type="submission" date="2020-04" db="EMBL/GenBank/DDBJ databases">
        <title>Whole-genome sequencing of Vibrio spp. from China reveals different genetic environments of blaCTX-M-14 among diverse lineages.</title>
        <authorList>
            <person name="Zheng Z."/>
            <person name="Ye L."/>
            <person name="Chen S."/>
        </authorList>
    </citation>
    <scope>NUCLEOTIDE SEQUENCE [LARGE SCALE GENOMIC DNA]</scope>
    <source>
        <strain evidence="2 3">Vb1636</strain>
    </source>
</reference>
<accession>A0A1W6V8S7</accession>
<dbReference type="InterPro" id="IPR023214">
    <property type="entry name" value="HAD_sf"/>
</dbReference>
<dbReference type="PANTHER" id="PTHR43344:SF14">
    <property type="entry name" value="HAD-IB FAMILY HYDROLASE"/>
    <property type="match status" value="1"/>
</dbReference>
<dbReference type="EMBL" id="CP017903">
    <property type="protein sequence ID" value="ARP21559.1"/>
    <property type="molecule type" value="Genomic_DNA"/>
</dbReference>
<dbReference type="GO" id="GO:0006564">
    <property type="term" value="P:L-serine biosynthetic process"/>
    <property type="evidence" value="ECO:0007669"/>
    <property type="project" value="TreeGrafter"/>
</dbReference>
<evidence type="ECO:0000313" key="1">
    <source>
        <dbReference type="EMBL" id="ARP21559.1"/>
    </source>
</evidence>
<organism evidence="1">
    <name type="scientific">Vibrio alginolyticus</name>
    <dbReference type="NCBI Taxonomy" id="663"/>
    <lineage>
        <taxon>Bacteria</taxon>
        <taxon>Pseudomonadati</taxon>
        <taxon>Pseudomonadota</taxon>
        <taxon>Gammaproteobacteria</taxon>
        <taxon>Vibrionales</taxon>
        <taxon>Vibrionaceae</taxon>
        <taxon>Vibrio</taxon>
    </lineage>
</organism>
<sequence>MLDTTKPSLALFDFDGTITREDMFSLFLHYSAYGLRKRVGKVAIMPFYALYKLGVLPARVMRPLSSFIAFSGKETQQIEAIGAQFAHEVIPLYLRPEAMERLAWHQHRGDTIVVVSASLNAYLKPWCEANGYHLLCSELISEQPKLSGFYQQGDCSLERKVSRVRATFSLDEFASVYAYGDTHEDIPMLKLADYAMLNWSEWRASE</sequence>
<proteinExistence type="predicted"/>
<dbReference type="EMBL" id="JABCMA010000004">
    <property type="protein sequence ID" value="NMR73328.1"/>
    <property type="molecule type" value="Genomic_DNA"/>
</dbReference>
<dbReference type="AlphaFoldDB" id="A0A1W6V8S7"/>
<protein>
    <submittedName>
        <fullName evidence="2">HAD-IB family hydrolase</fullName>
    </submittedName>
    <submittedName>
        <fullName evidence="1">Haloacid dehalogenase-like hydrolase</fullName>
    </submittedName>
</protein>
<evidence type="ECO:0000313" key="3">
    <source>
        <dbReference type="Proteomes" id="UP000565155"/>
    </source>
</evidence>
<dbReference type="GO" id="GO:0005737">
    <property type="term" value="C:cytoplasm"/>
    <property type="evidence" value="ECO:0007669"/>
    <property type="project" value="TreeGrafter"/>
</dbReference>
<dbReference type="GO" id="GO:0000287">
    <property type="term" value="F:magnesium ion binding"/>
    <property type="evidence" value="ECO:0007669"/>
    <property type="project" value="TreeGrafter"/>
</dbReference>
<gene>
    <name evidence="2" type="ORF">HKB35_06785</name>
    <name evidence="1" type="ORF">K05K4_48500</name>
</gene>
<keyword evidence="1" id="KW-0378">Hydrolase</keyword>
<dbReference type="GO" id="GO:0036424">
    <property type="term" value="F:L-phosphoserine phosphatase activity"/>
    <property type="evidence" value="ECO:0007669"/>
    <property type="project" value="TreeGrafter"/>
</dbReference>
<dbReference type="NCBIfam" id="TIGR01488">
    <property type="entry name" value="HAD-SF-IB"/>
    <property type="match status" value="1"/>
</dbReference>
<dbReference type="NCBIfam" id="TIGR01490">
    <property type="entry name" value="HAD-SF-IB-hyp1"/>
    <property type="match status" value="1"/>
</dbReference>
<dbReference type="Pfam" id="PF12710">
    <property type="entry name" value="HAD"/>
    <property type="match status" value="1"/>
</dbReference>
<dbReference type="Gene3D" id="3.40.50.1000">
    <property type="entry name" value="HAD superfamily/HAD-like"/>
    <property type="match status" value="1"/>
</dbReference>
<dbReference type="SUPFAM" id="SSF56784">
    <property type="entry name" value="HAD-like"/>
    <property type="match status" value="1"/>
</dbReference>
<evidence type="ECO:0000313" key="2">
    <source>
        <dbReference type="EMBL" id="NMR73328.1"/>
    </source>
</evidence>
<dbReference type="Proteomes" id="UP000565155">
    <property type="component" value="Unassembled WGS sequence"/>
</dbReference>
<reference evidence="1" key="1">
    <citation type="submission" date="2016-10" db="EMBL/GenBank/DDBJ databases">
        <title>The High Quality Genome of Vibrio alginolyticus K01M1.</title>
        <authorList>
            <person name="Wendling C."/>
            <person name="Chibani C.M."/>
            <person name="Hertel R."/>
            <person name="Sproer C."/>
            <person name="Bunk B."/>
            <person name="Overmann J."/>
            <person name="Roth O."/>
            <person name="Liesegang H."/>
        </authorList>
    </citation>
    <scope>NUCLEOTIDE SEQUENCE</scope>
    <source>
        <strain evidence="1">K05K4</strain>
    </source>
</reference>
<dbReference type="Gene3D" id="1.20.1440.100">
    <property type="entry name" value="SG protein - dephosphorylation function"/>
    <property type="match status" value="1"/>
</dbReference>